<dbReference type="GO" id="GO:0005634">
    <property type="term" value="C:nucleus"/>
    <property type="evidence" value="ECO:0007669"/>
    <property type="project" value="TreeGrafter"/>
</dbReference>
<dbReference type="PANTHER" id="PTHR19303:SF74">
    <property type="entry name" value="POGO TRANSPOSABLE ELEMENT WITH KRAB DOMAIN"/>
    <property type="match status" value="1"/>
</dbReference>
<dbReference type="OMA" id="MSANGHY"/>
<feature type="domain" description="DDE-1" evidence="1">
    <location>
        <begin position="122"/>
        <end position="251"/>
    </location>
</feature>
<name>E2BI97_HARSA</name>
<dbReference type="InParanoid" id="E2BI97"/>
<dbReference type="EMBL" id="GL448476">
    <property type="protein sequence ID" value="EFN84581.1"/>
    <property type="molecule type" value="Genomic_DNA"/>
</dbReference>
<dbReference type="GO" id="GO:0003677">
    <property type="term" value="F:DNA binding"/>
    <property type="evidence" value="ECO:0007669"/>
    <property type="project" value="TreeGrafter"/>
</dbReference>
<dbReference type="Gene3D" id="3.30.420.10">
    <property type="entry name" value="Ribonuclease H-like superfamily/Ribonuclease H"/>
    <property type="match status" value="1"/>
</dbReference>
<dbReference type="InterPro" id="IPR036397">
    <property type="entry name" value="RNaseH_sf"/>
</dbReference>
<dbReference type="Pfam" id="PF03184">
    <property type="entry name" value="DDE_1"/>
    <property type="match status" value="1"/>
</dbReference>
<sequence>DLRRLAYKFANVNCMKMPTSWKTNEEAGADWLMSFLKRNKSLSIRTPEATSIGRATGFNRPIVNLFFDKLAELFDRYHFAAKDVYNVDETGITTVQKTTKIIAKKGLKQVGAIISSERGSLVTVCVAVNAIGNAIPPMFIFPRKNFKDHFIIDGPPGRIGSAYKSGWTTQPNFLTYIKYFHQHTRSTVENPILLLLDNHDSHISLDVIDFCKENGIILLSFPPHCLHKLQPLDKTVYGPFKKFVNNAMDSWLRMHPGKCLTIYDIAGIVRGTFPKMVTPSNIISGFKVIGTWPF</sequence>
<dbReference type="OrthoDB" id="8195605at2759"/>
<proteinExistence type="predicted"/>
<feature type="non-terminal residue" evidence="2">
    <location>
        <position position="1"/>
    </location>
</feature>
<feature type="non-terminal residue" evidence="2">
    <location>
        <position position="294"/>
    </location>
</feature>
<dbReference type="AlphaFoldDB" id="E2BI97"/>
<dbReference type="PANTHER" id="PTHR19303">
    <property type="entry name" value="TRANSPOSON"/>
    <property type="match status" value="1"/>
</dbReference>
<evidence type="ECO:0000313" key="2">
    <source>
        <dbReference type="EMBL" id="EFN84581.1"/>
    </source>
</evidence>
<dbReference type="Proteomes" id="UP000008237">
    <property type="component" value="Unassembled WGS sequence"/>
</dbReference>
<dbReference type="InterPro" id="IPR004875">
    <property type="entry name" value="DDE_SF_endonuclease_dom"/>
</dbReference>
<protein>
    <recommendedName>
        <fullName evidence="1">DDE-1 domain-containing protein</fullName>
    </recommendedName>
</protein>
<accession>E2BI97</accession>
<dbReference type="InterPro" id="IPR050863">
    <property type="entry name" value="CenT-Element_Derived"/>
</dbReference>
<gene>
    <name evidence="2" type="ORF">EAI_09936</name>
</gene>
<evidence type="ECO:0000313" key="3">
    <source>
        <dbReference type="Proteomes" id="UP000008237"/>
    </source>
</evidence>
<evidence type="ECO:0000259" key="1">
    <source>
        <dbReference type="Pfam" id="PF03184"/>
    </source>
</evidence>
<keyword evidence="3" id="KW-1185">Reference proteome</keyword>
<organism evidence="3">
    <name type="scientific">Harpegnathos saltator</name>
    <name type="common">Jerdon's jumping ant</name>
    <dbReference type="NCBI Taxonomy" id="610380"/>
    <lineage>
        <taxon>Eukaryota</taxon>
        <taxon>Metazoa</taxon>
        <taxon>Ecdysozoa</taxon>
        <taxon>Arthropoda</taxon>
        <taxon>Hexapoda</taxon>
        <taxon>Insecta</taxon>
        <taxon>Pterygota</taxon>
        <taxon>Neoptera</taxon>
        <taxon>Endopterygota</taxon>
        <taxon>Hymenoptera</taxon>
        <taxon>Apocrita</taxon>
        <taxon>Aculeata</taxon>
        <taxon>Formicoidea</taxon>
        <taxon>Formicidae</taxon>
        <taxon>Ponerinae</taxon>
        <taxon>Ponerini</taxon>
        <taxon>Harpegnathos</taxon>
    </lineage>
</organism>
<reference evidence="2 3" key="1">
    <citation type="journal article" date="2010" name="Science">
        <title>Genomic comparison of the ants Camponotus floridanus and Harpegnathos saltator.</title>
        <authorList>
            <person name="Bonasio R."/>
            <person name="Zhang G."/>
            <person name="Ye C."/>
            <person name="Mutti N.S."/>
            <person name="Fang X."/>
            <person name="Qin N."/>
            <person name="Donahue G."/>
            <person name="Yang P."/>
            <person name="Li Q."/>
            <person name="Li C."/>
            <person name="Zhang P."/>
            <person name="Huang Z."/>
            <person name="Berger S.L."/>
            <person name="Reinberg D."/>
            <person name="Wang J."/>
            <person name="Liebig J."/>
        </authorList>
    </citation>
    <scope>NUCLEOTIDE SEQUENCE [LARGE SCALE GENOMIC DNA]</scope>
    <source>
        <strain evidence="2 3">R22 G/1</strain>
    </source>
</reference>